<name>A0A6M1TVU1_9RHOB</name>
<protein>
    <recommendedName>
        <fullName evidence="4">Lipoprotein</fullName>
    </recommendedName>
</protein>
<sequence length="201" mass="22116">MRAVLALLALLNLAACGADSVWAPDEQVQAARYVHDGPNAITLFTVINNRSGAGAHSGLMINDSERIMFDPAGTWNHPRIPERNDVHYGITPRIVNFYIDYHARETFRVVEQTVVVSPGVADLVARRVKEYGAVPKAQCANSISSILRGVPGFEGIRNTWYPNKLMEDFARIPGVTTRVIRDEDADKNHGVLLIQAGESPL</sequence>
<proteinExistence type="predicted"/>
<accession>A0A6M1TVU1</accession>
<dbReference type="Proteomes" id="UP000474758">
    <property type="component" value="Unassembled WGS sequence"/>
</dbReference>
<gene>
    <name evidence="2" type="ORF">G5V65_00485</name>
</gene>
<evidence type="ECO:0008006" key="4">
    <source>
        <dbReference type="Google" id="ProtNLM"/>
    </source>
</evidence>
<keyword evidence="1" id="KW-0732">Signal</keyword>
<dbReference type="EMBL" id="JAALFE010000001">
    <property type="protein sequence ID" value="NGQ89354.1"/>
    <property type="molecule type" value="Genomic_DNA"/>
</dbReference>
<comment type="caution">
    <text evidence="2">The sequence shown here is derived from an EMBL/GenBank/DDBJ whole genome shotgun (WGS) entry which is preliminary data.</text>
</comment>
<reference evidence="2 3" key="1">
    <citation type="submission" date="2020-02" db="EMBL/GenBank/DDBJ databases">
        <title>Rhodobacter translucens sp. nov., a novel bacterium isolated from activated sludge.</title>
        <authorList>
            <person name="Liu J."/>
        </authorList>
    </citation>
    <scope>NUCLEOTIDE SEQUENCE [LARGE SCALE GENOMIC DNA]</scope>
    <source>
        <strain evidence="2 3">HX-7-19</strain>
    </source>
</reference>
<feature type="signal peptide" evidence="1">
    <location>
        <begin position="1"/>
        <end position="23"/>
    </location>
</feature>
<evidence type="ECO:0000313" key="2">
    <source>
        <dbReference type="EMBL" id="NGQ89354.1"/>
    </source>
</evidence>
<organism evidence="2 3">
    <name type="scientific">Paragemmobacter kunshanensis</name>
    <dbReference type="NCBI Taxonomy" id="2583234"/>
    <lineage>
        <taxon>Bacteria</taxon>
        <taxon>Pseudomonadati</taxon>
        <taxon>Pseudomonadota</taxon>
        <taxon>Alphaproteobacteria</taxon>
        <taxon>Rhodobacterales</taxon>
        <taxon>Paracoccaceae</taxon>
        <taxon>Paragemmobacter</taxon>
    </lineage>
</organism>
<evidence type="ECO:0000256" key="1">
    <source>
        <dbReference type="SAM" id="SignalP"/>
    </source>
</evidence>
<dbReference type="RefSeq" id="WP_165046808.1">
    <property type="nucleotide sequence ID" value="NZ_JAALFE010000001.1"/>
</dbReference>
<feature type="chain" id="PRO_5026933671" description="Lipoprotein" evidence="1">
    <location>
        <begin position="24"/>
        <end position="201"/>
    </location>
</feature>
<dbReference type="AlphaFoldDB" id="A0A6M1TVU1"/>
<keyword evidence="3" id="KW-1185">Reference proteome</keyword>
<evidence type="ECO:0000313" key="3">
    <source>
        <dbReference type="Proteomes" id="UP000474758"/>
    </source>
</evidence>